<name>A0A7S0PTA0_MICPS</name>
<feature type="region of interest" description="Disordered" evidence="2">
    <location>
        <begin position="353"/>
        <end position="390"/>
    </location>
</feature>
<dbReference type="PANTHER" id="PTHR44156">
    <property type="entry name" value="SUPERNUMERARY LIMBS, ISOFORM B-RELATED"/>
    <property type="match status" value="1"/>
</dbReference>
<feature type="compositionally biased region" description="Basic and acidic residues" evidence="2">
    <location>
        <begin position="16"/>
        <end position="25"/>
    </location>
</feature>
<dbReference type="Pfam" id="PF23760">
    <property type="entry name" value="Beta-prop_DCAF12"/>
    <property type="match status" value="2"/>
</dbReference>
<evidence type="ECO:0000256" key="2">
    <source>
        <dbReference type="SAM" id="MobiDB-lite"/>
    </source>
</evidence>
<feature type="region of interest" description="Disordered" evidence="2">
    <location>
        <begin position="526"/>
        <end position="546"/>
    </location>
</feature>
<gene>
    <name evidence="4" type="ORF">MSP1404_LOCUS7295</name>
</gene>
<protein>
    <recommendedName>
        <fullName evidence="3">DDB1- and CUL4-associated factor 12 beta-propeller domain-containing protein</fullName>
    </recommendedName>
</protein>
<dbReference type="AlphaFoldDB" id="A0A7S0PTA0"/>
<dbReference type="InterPro" id="IPR056151">
    <property type="entry name" value="Beta-prop_DCAF12"/>
</dbReference>
<dbReference type="SMART" id="SM00320">
    <property type="entry name" value="WD40"/>
    <property type="match status" value="4"/>
</dbReference>
<sequence length="635" mass="69317">MLTSWGGVFPPMHPVHAVEDGEHKRKREDELDLSIREGAEGECATPQNRALAQRRRRFAKSQRDAPEVKVRGVLEYLRARGASVGRQSQRYSALRQSAQARTALVTRQPYCLKERAAPREVLRGFDKCFAAAWLDDDRCVVGTKDNKLAIVRAANLGAPAVEVKLPRRLFEPVVERRSRTTRPLRPLRPPPPPVVRRVESRVDDAVARVRAAANHEHHALNATNANDAAVNVVRRVHFRGDARDVVAEEMDRIRAGAPHAPIVGAGLGWARDLITRHADNCGIHAVAINASRTRMATGAANPADAAVFSLPDVRPTALLTGHADWVFGLDWVTDNLLASGSRDGTVKLWTVPDEPGGYGRGSRGVGHDDDRYDDRYDDPHAQRTRPYAQMSSDPNDALVFHYDKVRDLKWCERIKRLASVSTDGRVCFSDVERVAVVEEKRIRGKRELVCVATDGATCAAGSQSHITVFDHRLGGVARDERLVDNSSDGVRSLSFSGDGRVLTCGGGGGVLTFFDMRAGAFLPARVSSDPRGTDPPTSGFVSSLASPSLAPSPSASASDASTGSIANRSRRDCLVLETAEGWLDREHHVFVEHFSRAEVLNACYAHAWDETGTRLLVAGGPLAYGLRGCYVGVWS</sequence>
<dbReference type="InterPro" id="IPR015943">
    <property type="entry name" value="WD40/YVTN_repeat-like_dom_sf"/>
</dbReference>
<dbReference type="PROSITE" id="PS50082">
    <property type="entry name" value="WD_REPEATS_2"/>
    <property type="match status" value="1"/>
</dbReference>
<proteinExistence type="predicted"/>
<organism evidence="4">
    <name type="scientific">Micromonas pusilla</name>
    <name type="common">Picoplanktonic green alga</name>
    <name type="synonym">Chromulina pusilla</name>
    <dbReference type="NCBI Taxonomy" id="38833"/>
    <lineage>
        <taxon>Eukaryota</taxon>
        <taxon>Viridiplantae</taxon>
        <taxon>Chlorophyta</taxon>
        <taxon>Mamiellophyceae</taxon>
        <taxon>Mamiellales</taxon>
        <taxon>Mamiellaceae</taxon>
        <taxon>Micromonas</taxon>
    </lineage>
</organism>
<keyword evidence="1" id="KW-0853">WD repeat</keyword>
<dbReference type="Gene3D" id="2.130.10.10">
    <property type="entry name" value="YVTN repeat-like/Quinoprotein amine dehydrogenase"/>
    <property type="match status" value="2"/>
</dbReference>
<feature type="region of interest" description="Disordered" evidence="2">
    <location>
        <begin position="1"/>
        <end position="25"/>
    </location>
</feature>
<reference evidence="4" key="1">
    <citation type="submission" date="2021-01" db="EMBL/GenBank/DDBJ databases">
        <authorList>
            <person name="Corre E."/>
            <person name="Pelletier E."/>
            <person name="Niang G."/>
            <person name="Scheremetjew M."/>
            <person name="Finn R."/>
            <person name="Kale V."/>
            <person name="Holt S."/>
            <person name="Cochrane G."/>
            <person name="Meng A."/>
            <person name="Brown T."/>
            <person name="Cohen L."/>
        </authorList>
    </citation>
    <scope>NUCLEOTIDE SEQUENCE</scope>
    <source>
        <strain evidence="4">CCMP494</strain>
    </source>
</reference>
<dbReference type="InterPro" id="IPR036322">
    <property type="entry name" value="WD40_repeat_dom_sf"/>
</dbReference>
<evidence type="ECO:0000259" key="3">
    <source>
        <dbReference type="Pfam" id="PF23760"/>
    </source>
</evidence>
<accession>A0A7S0PTA0</accession>
<dbReference type="PROSITE" id="PS50294">
    <property type="entry name" value="WD_REPEATS_REGION"/>
    <property type="match status" value="1"/>
</dbReference>
<evidence type="ECO:0000256" key="1">
    <source>
        <dbReference type="PROSITE-ProRule" id="PRU00221"/>
    </source>
</evidence>
<dbReference type="SUPFAM" id="SSF50978">
    <property type="entry name" value="WD40 repeat-like"/>
    <property type="match status" value="1"/>
</dbReference>
<dbReference type="EMBL" id="HBEV01009551">
    <property type="protein sequence ID" value="CAD8589891.1"/>
    <property type="molecule type" value="Transcribed_RNA"/>
</dbReference>
<feature type="repeat" description="WD" evidence="1">
    <location>
        <begin position="319"/>
        <end position="351"/>
    </location>
</feature>
<feature type="domain" description="DDB1- and CUL4-associated factor 12 beta-propeller" evidence="3">
    <location>
        <begin position="275"/>
        <end position="532"/>
    </location>
</feature>
<feature type="domain" description="DDB1- and CUL4-associated factor 12 beta-propeller" evidence="3">
    <location>
        <begin position="558"/>
        <end position="635"/>
    </location>
</feature>
<dbReference type="InterPro" id="IPR001680">
    <property type="entry name" value="WD40_rpt"/>
</dbReference>
<feature type="compositionally biased region" description="Basic and acidic residues" evidence="2">
    <location>
        <begin position="365"/>
        <end position="381"/>
    </location>
</feature>
<evidence type="ECO:0000313" key="4">
    <source>
        <dbReference type="EMBL" id="CAD8589891.1"/>
    </source>
</evidence>
<dbReference type="InterPro" id="IPR053299">
    <property type="entry name" value="ASTRA_WD_repeat"/>
</dbReference>